<dbReference type="SUPFAM" id="SSF103088">
    <property type="entry name" value="OmpA-like"/>
    <property type="match status" value="1"/>
</dbReference>
<gene>
    <name evidence="7" type="ORF">QM524_00485</name>
</gene>
<feature type="compositionally biased region" description="Polar residues" evidence="5">
    <location>
        <begin position="36"/>
        <end position="51"/>
    </location>
</feature>
<comment type="subcellular location">
    <subcellularLocation>
        <location evidence="1">Cell outer membrane</location>
    </subcellularLocation>
</comment>
<evidence type="ECO:0000256" key="4">
    <source>
        <dbReference type="PROSITE-ProRule" id="PRU00473"/>
    </source>
</evidence>
<dbReference type="CDD" id="cd07185">
    <property type="entry name" value="OmpA_C-like"/>
    <property type="match status" value="1"/>
</dbReference>
<evidence type="ECO:0000259" key="6">
    <source>
        <dbReference type="PROSITE" id="PS51123"/>
    </source>
</evidence>
<dbReference type="Pfam" id="PF00691">
    <property type="entry name" value="OmpA"/>
    <property type="match status" value="1"/>
</dbReference>
<dbReference type="InterPro" id="IPR006665">
    <property type="entry name" value="OmpA-like"/>
</dbReference>
<dbReference type="PANTHER" id="PTHR30329">
    <property type="entry name" value="STATOR ELEMENT OF FLAGELLAR MOTOR COMPLEX"/>
    <property type="match status" value="1"/>
</dbReference>
<dbReference type="PANTHER" id="PTHR30329:SF21">
    <property type="entry name" value="LIPOPROTEIN YIAD-RELATED"/>
    <property type="match status" value="1"/>
</dbReference>
<keyword evidence="3" id="KW-0998">Cell outer membrane</keyword>
<name>A0ABT6Y296_9BACT</name>
<dbReference type="InterPro" id="IPR006664">
    <property type="entry name" value="OMP_bac"/>
</dbReference>
<comment type="caution">
    <text evidence="7">The sequence shown here is derived from an EMBL/GenBank/DDBJ whole genome shotgun (WGS) entry which is preliminary data.</text>
</comment>
<feature type="domain" description="OmpA-like" evidence="6">
    <location>
        <begin position="331"/>
        <end position="445"/>
    </location>
</feature>
<evidence type="ECO:0000256" key="1">
    <source>
        <dbReference type="ARBA" id="ARBA00004442"/>
    </source>
</evidence>
<dbReference type="InterPro" id="IPR036737">
    <property type="entry name" value="OmpA-like_sf"/>
</dbReference>
<feature type="compositionally biased region" description="Low complexity" evidence="5">
    <location>
        <begin position="172"/>
        <end position="206"/>
    </location>
</feature>
<evidence type="ECO:0000313" key="7">
    <source>
        <dbReference type="EMBL" id="MDI9857669.1"/>
    </source>
</evidence>
<feature type="region of interest" description="Disordered" evidence="5">
    <location>
        <begin position="171"/>
        <end position="233"/>
    </location>
</feature>
<dbReference type="Proteomes" id="UP001236507">
    <property type="component" value="Unassembled WGS sequence"/>
</dbReference>
<evidence type="ECO:0000256" key="2">
    <source>
        <dbReference type="ARBA" id="ARBA00023136"/>
    </source>
</evidence>
<accession>A0ABT6Y296</accession>
<organism evidence="7 8">
    <name type="scientific">Flectobacillus roseus</name>
    <dbReference type="NCBI Taxonomy" id="502259"/>
    <lineage>
        <taxon>Bacteria</taxon>
        <taxon>Pseudomonadati</taxon>
        <taxon>Bacteroidota</taxon>
        <taxon>Cytophagia</taxon>
        <taxon>Cytophagales</taxon>
        <taxon>Flectobacillaceae</taxon>
        <taxon>Flectobacillus</taxon>
    </lineage>
</organism>
<evidence type="ECO:0000256" key="5">
    <source>
        <dbReference type="SAM" id="MobiDB-lite"/>
    </source>
</evidence>
<dbReference type="PROSITE" id="PS51123">
    <property type="entry name" value="OMPA_2"/>
    <property type="match status" value="1"/>
</dbReference>
<dbReference type="PRINTS" id="PR01021">
    <property type="entry name" value="OMPADOMAIN"/>
</dbReference>
<evidence type="ECO:0000256" key="3">
    <source>
        <dbReference type="ARBA" id="ARBA00023237"/>
    </source>
</evidence>
<feature type="region of interest" description="Disordered" evidence="5">
    <location>
        <begin position="28"/>
        <end position="51"/>
    </location>
</feature>
<dbReference type="PROSITE" id="PS51257">
    <property type="entry name" value="PROKAR_LIPOPROTEIN"/>
    <property type="match status" value="1"/>
</dbReference>
<proteinExistence type="predicted"/>
<reference evidence="7 8" key="1">
    <citation type="submission" date="2023-05" db="EMBL/GenBank/DDBJ databases">
        <title>Novel species of genus Flectobacillus isolated from stream in China.</title>
        <authorList>
            <person name="Lu H."/>
        </authorList>
    </citation>
    <scope>NUCLEOTIDE SEQUENCE [LARGE SCALE GENOMIC DNA]</scope>
    <source>
        <strain evidence="7 8">KCTC 42575</strain>
    </source>
</reference>
<dbReference type="Gene3D" id="3.30.1330.60">
    <property type="entry name" value="OmpA-like domain"/>
    <property type="match status" value="1"/>
</dbReference>
<dbReference type="RefSeq" id="WP_283342999.1">
    <property type="nucleotide sequence ID" value="NZ_JASHIF010000002.1"/>
</dbReference>
<protein>
    <submittedName>
        <fullName evidence="7">OmpA family protein</fullName>
    </submittedName>
</protein>
<dbReference type="InterPro" id="IPR050330">
    <property type="entry name" value="Bact_OuterMem_StrucFunc"/>
</dbReference>
<keyword evidence="2 4" id="KW-0472">Membrane</keyword>
<evidence type="ECO:0000313" key="8">
    <source>
        <dbReference type="Proteomes" id="UP001236507"/>
    </source>
</evidence>
<sequence length="445" mass="49107">MKKLLIILGFVPFFQSCISMQPSGAYGGTDSGNSGGNQYPTQTPTPQKSNTSIRINNVRLTNQYTILDMSFRNSDPTTRDPQTGRVSTIPIAISAESRLLASNGRSFRFIKSEGITIAPQMTQVSAQQEVNFSVYYERLNPGIEIFDLFECEDSNGTECWNSYNIRVSNPATSQNYPQQPNNTQTYPNNTPTYPNNTPSYPSNTPSIPAPSGSNDTPTKKPKSGKVGEVDNSTKPTEANTILVMGIVRDAKTKKAVSATINFVQTNTNKKVDSTQSFVSTGIYRSNLTANQSFVITAYARGYATFTETIDLSKLAVNGKLNKDIYLNPLAVGDKITLQNINFELSKSDLLPASFIELDKVVTMMKDFPQMEIRLEGHTDVVGDPEANQELSEERVESCKNYLVKKGIAPTRIQTIGYGSSKPIIKSGTEEQRKVNRRVEMSVLKM</sequence>
<keyword evidence="8" id="KW-1185">Reference proteome</keyword>
<dbReference type="EMBL" id="JASHIF010000002">
    <property type="protein sequence ID" value="MDI9857669.1"/>
    <property type="molecule type" value="Genomic_DNA"/>
</dbReference>